<feature type="transmembrane region" description="Helical" evidence="1">
    <location>
        <begin position="102"/>
        <end position="120"/>
    </location>
</feature>
<dbReference type="SUPFAM" id="SSF47413">
    <property type="entry name" value="lambda repressor-like DNA-binding domains"/>
    <property type="match status" value="1"/>
</dbReference>
<dbReference type="Gene3D" id="2.60.40.10">
    <property type="entry name" value="Immunoglobulins"/>
    <property type="match status" value="1"/>
</dbReference>
<comment type="caution">
    <text evidence="2">The sequence shown here is derived from an EMBL/GenBank/DDBJ whole genome shotgun (WGS) entry which is preliminary data.</text>
</comment>
<protein>
    <recommendedName>
        <fullName evidence="4">HTH cro/C1-type domain-containing protein</fullName>
    </recommendedName>
</protein>
<keyword evidence="1" id="KW-1133">Transmembrane helix</keyword>
<dbReference type="PANTHER" id="PTHR34475">
    <property type="match status" value="1"/>
</dbReference>
<sequence length="209" mass="23772">MTLGEQLQQIREEAGLTIEDLSLVTKIQAKYLEFLEDDEYDKLPSTVYVRGFIQKWATACNQDSEKFLLQFYRENKALIEKPGEGRLSSIKTPSFIITSKHIIIFFLGAAITALAGFLVYQQNIFKNTPQIEIFSPQEFNSIIESDSVLIEGKTDNIDSLFVNDNQIQVDQTGEFKYEYKLSPGLNTITIKAQSNSGRSVETIRKILKL</sequence>
<reference evidence="2 3" key="1">
    <citation type="journal article" date="2016" name="Nat. Commun.">
        <title>Thousands of microbial genomes shed light on interconnected biogeochemical processes in an aquifer system.</title>
        <authorList>
            <person name="Anantharaman K."/>
            <person name="Brown C.T."/>
            <person name="Hug L.A."/>
            <person name="Sharon I."/>
            <person name="Castelle C.J."/>
            <person name="Probst A.J."/>
            <person name="Thomas B.C."/>
            <person name="Singh A."/>
            <person name="Wilkins M.J."/>
            <person name="Karaoz U."/>
            <person name="Brodie E.L."/>
            <person name="Williams K.H."/>
            <person name="Hubbard S.S."/>
            <person name="Banfield J.F."/>
        </authorList>
    </citation>
    <scope>NUCLEOTIDE SEQUENCE [LARGE SCALE GENOMIC DNA]</scope>
</reference>
<keyword evidence="1" id="KW-0812">Transmembrane</keyword>
<dbReference type="Proteomes" id="UP000178509">
    <property type="component" value="Unassembled WGS sequence"/>
</dbReference>
<dbReference type="Gene3D" id="1.10.260.40">
    <property type="entry name" value="lambda repressor-like DNA-binding domains"/>
    <property type="match status" value="1"/>
</dbReference>
<keyword evidence="1" id="KW-0472">Membrane</keyword>
<dbReference type="InterPro" id="IPR013783">
    <property type="entry name" value="Ig-like_fold"/>
</dbReference>
<evidence type="ECO:0000256" key="1">
    <source>
        <dbReference type="SAM" id="Phobius"/>
    </source>
</evidence>
<dbReference type="EMBL" id="MHOJ01000039">
    <property type="protein sequence ID" value="OGZ61649.1"/>
    <property type="molecule type" value="Genomic_DNA"/>
</dbReference>
<dbReference type="STRING" id="1802164.A3H51_00130"/>
<dbReference type="InterPro" id="IPR010982">
    <property type="entry name" value="Lambda_DNA-bd_dom_sf"/>
</dbReference>
<evidence type="ECO:0000313" key="2">
    <source>
        <dbReference type="EMBL" id="OGZ61649.1"/>
    </source>
</evidence>
<name>A0A1G2HGZ0_9BACT</name>
<proteinExistence type="predicted"/>
<evidence type="ECO:0008006" key="4">
    <source>
        <dbReference type="Google" id="ProtNLM"/>
    </source>
</evidence>
<dbReference type="GO" id="GO:0003677">
    <property type="term" value="F:DNA binding"/>
    <property type="evidence" value="ECO:0007669"/>
    <property type="project" value="InterPro"/>
</dbReference>
<organism evidence="2 3">
    <name type="scientific">Candidatus Spechtbacteria bacterium RIFCSPLOWO2_02_FULL_38_8</name>
    <dbReference type="NCBI Taxonomy" id="1802164"/>
    <lineage>
        <taxon>Bacteria</taxon>
        <taxon>Candidatus Spechtiibacteriota</taxon>
    </lineage>
</organism>
<dbReference type="Pfam" id="PF13413">
    <property type="entry name" value="HTH_25"/>
    <property type="match status" value="1"/>
</dbReference>
<dbReference type="AlphaFoldDB" id="A0A1G2HGZ0"/>
<evidence type="ECO:0000313" key="3">
    <source>
        <dbReference type="Proteomes" id="UP000178509"/>
    </source>
</evidence>
<dbReference type="InterPro" id="IPR050400">
    <property type="entry name" value="Bact_Cytoskel_RodZ"/>
</dbReference>
<accession>A0A1G2HGZ0</accession>
<dbReference type="PANTHER" id="PTHR34475:SF1">
    <property type="entry name" value="CYTOSKELETON PROTEIN RODZ"/>
    <property type="match status" value="1"/>
</dbReference>
<gene>
    <name evidence="2" type="ORF">A3H51_00130</name>
</gene>